<evidence type="ECO:0000313" key="3">
    <source>
        <dbReference type="EMBL" id="KLN57715.1"/>
    </source>
</evidence>
<dbReference type="EMBL" id="JZWI01000006">
    <property type="protein sequence ID" value="KLN57715.1"/>
    <property type="molecule type" value="Genomic_DNA"/>
</dbReference>
<evidence type="ECO:0000256" key="1">
    <source>
        <dbReference type="SAM" id="MobiDB-lite"/>
    </source>
</evidence>
<evidence type="ECO:0000313" key="4">
    <source>
        <dbReference type="Proteomes" id="UP000035170"/>
    </source>
</evidence>
<comment type="caution">
    <text evidence="3">The sequence shown here is derived from an EMBL/GenBank/DDBJ whole genome shotgun (WGS) entry which is preliminary data.</text>
</comment>
<name>A0A0H2MLR4_VARPD</name>
<evidence type="ECO:0000256" key="2">
    <source>
        <dbReference type="SAM" id="SignalP"/>
    </source>
</evidence>
<dbReference type="AlphaFoldDB" id="A0A0H2MLR4"/>
<gene>
    <name evidence="3" type="ORF">VPARA_12280</name>
</gene>
<feature type="compositionally biased region" description="Pro residues" evidence="1">
    <location>
        <begin position="45"/>
        <end position="54"/>
    </location>
</feature>
<accession>A0A0H2MLR4</accession>
<reference evidence="3 4" key="1">
    <citation type="submission" date="2015-03" db="EMBL/GenBank/DDBJ databases">
        <title>Genome sequence of Variovorax paradoxus TBEA6.</title>
        <authorList>
            <person name="Poehlein A."/>
            <person name="Schuldes J."/>
            <person name="Wuebbeler J.H."/>
            <person name="Hiessl S."/>
            <person name="Steinbuechel A."/>
            <person name="Daniel R."/>
        </authorList>
    </citation>
    <scope>NUCLEOTIDE SEQUENCE [LARGE SCALE GENOMIC DNA]</scope>
    <source>
        <strain evidence="3 4">TBEA6</strain>
    </source>
</reference>
<sequence>MRLSSLPARLVPALILASALSACGGGNGGGGGFFGGLPGVGTPAPTTPTTPPPDTGATPEMRCAP</sequence>
<dbReference type="RefSeq" id="WP_047783718.1">
    <property type="nucleotide sequence ID" value="NZ_JZWI01000006.1"/>
</dbReference>
<proteinExistence type="predicted"/>
<feature type="signal peptide" evidence="2">
    <location>
        <begin position="1"/>
        <end position="24"/>
    </location>
</feature>
<feature type="region of interest" description="Disordered" evidence="1">
    <location>
        <begin position="31"/>
        <end position="65"/>
    </location>
</feature>
<feature type="chain" id="PRO_5002597357" evidence="2">
    <location>
        <begin position="25"/>
        <end position="65"/>
    </location>
</feature>
<organism evidence="3 4">
    <name type="scientific">Variovorax paradoxus</name>
    <dbReference type="NCBI Taxonomy" id="34073"/>
    <lineage>
        <taxon>Bacteria</taxon>
        <taxon>Pseudomonadati</taxon>
        <taxon>Pseudomonadota</taxon>
        <taxon>Betaproteobacteria</taxon>
        <taxon>Burkholderiales</taxon>
        <taxon>Comamonadaceae</taxon>
        <taxon>Variovorax</taxon>
    </lineage>
</organism>
<protein>
    <submittedName>
        <fullName evidence="3">Uncharacterized protein</fullName>
    </submittedName>
</protein>
<dbReference type="PATRIC" id="fig|34073.19.peg.1248"/>
<keyword evidence="2" id="KW-0732">Signal</keyword>
<dbReference type="Proteomes" id="UP000035170">
    <property type="component" value="Unassembled WGS sequence"/>
</dbReference>
<keyword evidence="4" id="KW-1185">Reference proteome</keyword>
<dbReference type="PROSITE" id="PS51257">
    <property type="entry name" value="PROKAR_LIPOPROTEIN"/>
    <property type="match status" value="1"/>
</dbReference>